<proteinExistence type="predicted"/>
<sequence length="66" mass="7231">MEPSNGGKIPANCEKRQGEPYDVRRLHTARKQSAIMSMFDGLDPGQIFSVILAYKQLSGKPVLPSA</sequence>
<dbReference type="AlphaFoldDB" id="A0A0K2VTQ5"/>
<evidence type="ECO:0000313" key="2">
    <source>
        <dbReference type="Proteomes" id="UP000182888"/>
    </source>
</evidence>
<protein>
    <submittedName>
        <fullName evidence="1">Uncharacterized protein</fullName>
    </submittedName>
</protein>
<name>A0A0K2VTQ5_MESPL</name>
<organism evidence="1 2">
    <name type="scientific">Mesorhizobium plurifarium</name>
    <dbReference type="NCBI Taxonomy" id="69974"/>
    <lineage>
        <taxon>Bacteria</taxon>
        <taxon>Pseudomonadati</taxon>
        <taxon>Pseudomonadota</taxon>
        <taxon>Alphaproteobacteria</taxon>
        <taxon>Hyphomicrobiales</taxon>
        <taxon>Phyllobacteriaceae</taxon>
        <taxon>Mesorhizobium</taxon>
    </lineage>
</organism>
<evidence type="ECO:0000313" key="1">
    <source>
        <dbReference type="EMBL" id="CDX53110.1"/>
    </source>
</evidence>
<gene>
    <name evidence="1" type="ORF">MPL1032_160191</name>
</gene>
<dbReference type="Proteomes" id="UP000182888">
    <property type="component" value="Unassembled WGS sequence"/>
</dbReference>
<reference evidence="2" key="1">
    <citation type="submission" date="2014-08" db="EMBL/GenBank/DDBJ databases">
        <authorList>
            <person name="Edwards T."/>
        </authorList>
    </citation>
    <scope>NUCLEOTIDE SEQUENCE [LARGE SCALE GENOMIC DNA]</scope>
</reference>
<accession>A0A0K2VTQ5</accession>
<dbReference type="EMBL" id="CCND01000008">
    <property type="protein sequence ID" value="CDX53110.1"/>
    <property type="molecule type" value="Genomic_DNA"/>
</dbReference>